<dbReference type="EMBL" id="JASPKY010000011">
    <property type="protein sequence ID" value="KAK9753655.1"/>
    <property type="molecule type" value="Genomic_DNA"/>
</dbReference>
<feature type="coiled-coil region" evidence="1">
    <location>
        <begin position="181"/>
        <end position="208"/>
    </location>
</feature>
<sequence length="253" mass="28907">MPIKFLLWDCNGIAAKVAEGCARNNANGTTLNAFVNNNDVLLSYPGEPTHIPSNGNTPSVVDLAFTSNIRDMGDMRTEATTSDHVAVIFEVGDTAFVEKRITVNDYSKANWLSFRRQQLEAHPIVNELNTVQDLDETVDAFTRNITEAIAQSIPRKTFNPNTYNELPPHILRHIADRNRERRAYQRTRDLVQKREKDLNREIKRMVAEHRDTTYTNRLRKINSKDGSIWKLNKHLRKLTDCVKSTPRTGQFGS</sequence>
<evidence type="ECO:0000313" key="3">
    <source>
        <dbReference type="Proteomes" id="UP001458880"/>
    </source>
</evidence>
<comment type="caution">
    <text evidence="2">The sequence shown here is derived from an EMBL/GenBank/DDBJ whole genome shotgun (WGS) entry which is preliminary data.</text>
</comment>
<name>A0AAW1N2Z1_POPJA</name>
<dbReference type="InterPro" id="IPR036691">
    <property type="entry name" value="Endo/exonu/phosph_ase_sf"/>
</dbReference>
<evidence type="ECO:0000313" key="2">
    <source>
        <dbReference type="EMBL" id="KAK9753655.1"/>
    </source>
</evidence>
<dbReference type="Proteomes" id="UP001458880">
    <property type="component" value="Unassembled WGS sequence"/>
</dbReference>
<keyword evidence="3" id="KW-1185">Reference proteome</keyword>
<dbReference type="AlphaFoldDB" id="A0AAW1N2Z1"/>
<gene>
    <name evidence="2" type="ORF">QE152_g1799</name>
</gene>
<evidence type="ECO:0000256" key="1">
    <source>
        <dbReference type="SAM" id="Coils"/>
    </source>
</evidence>
<organism evidence="2 3">
    <name type="scientific">Popillia japonica</name>
    <name type="common">Japanese beetle</name>
    <dbReference type="NCBI Taxonomy" id="7064"/>
    <lineage>
        <taxon>Eukaryota</taxon>
        <taxon>Metazoa</taxon>
        <taxon>Ecdysozoa</taxon>
        <taxon>Arthropoda</taxon>
        <taxon>Hexapoda</taxon>
        <taxon>Insecta</taxon>
        <taxon>Pterygota</taxon>
        <taxon>Neoptera</taxon>
        <taxon>Endopterygota</taxon>
        <taxon>Coleoptera</taxon>
        <taxon>Polyphaga</taxon>
        <taxon>Scarabaeiformia</taxon>
        <taxon>Scarabaeidae</taxon>
        <taxon>Rutelinae</taxon>
        <taxon>Popillia</taxon>
    </lineage>
</organism>
<keyword evidence="1" id="KW-0175">Coiled coil</keyword>
<proteinExistence type="predicted"/>
<reference evidence="2 3" key="1">
    <citation type="journal article" date="2024" name="BMC Genomics">
        <title>De novo assembly and annotation of Popillia japonica's genome with initial clues to its potential as an invasive pest.</title>
        <authorList>
            <person name="Cucini C."/>
            <person name="Boschi S."/>
            <person name="Funari R."/>
            <person name="Cardaioli E."/>
            <person name="Iannotti N."/>
            <person name="Marturano G."/>
            <person name="Paoli F."/>
            <person name="Bruttini M."/>
            <person name="Carapelli A."/>
            <person name="Frati F."/>
            <person name="Nardi F."/>
        </authorList>
    </citation>
    <scope>NUCLEOTIDE SEQUENCE [LARGE SCALE GENOMIC DNA]</scope>
    <source>
        <strain evidence="2">DMR45628</strain>
    </source>
</reference>
<protein>
    <recommendedName>
        <fullName evidence="4">Endonuclease/exonuclease/phosphatase domain-containing protein</fullName>
    </recommendedName>
</protein>
<accession>A0AAW1N2Z1</accession>
<dbReference type="Gene3D" id="3.60.10.10">
    <property type="entry name" value="Endonuclease/exonuclease/phosphatase"/>
    <property type="match status" value="1"/>
</dbReference>
<evidence type="ECO:0008006" key="4">
    <source>
        <dbReference type="Google" id="ProtNLM"/>
    </source>
</evidence>
<dbReference type="SUPFAM" id="SSF56219">
    <property type="entry name" value="DNase I-like"/>
    <property type="match status" value="1"/>
</dbReference>